<dbReference type="KEGG" id="rhoz:GXP67_18480"/>
<dbReference type="PANTHER" id="PTHR42791:SF1">
    <property type="entry name" value="N-ACETYLTRANSFERASE DOMAIN-CONTAINING PROTEIN"/>
    <property type="match status" value="1"/>
</dbReference>
<organism evidence="2 3">
    <name type="scientific">Rhodocytophaga rosea</name>
    <dbReference type="NCBI Taxonomy" id="2704465"/>
    <lineage>
        <taxon>Bacteria</taxon>
        <taxon>Pseudomonadati</taxon>
        <taxon>Bacteroidota</taxon>
        <taxon>Cytophagia</taxon>
        <taxon>Cytophagales</taxon>
        <taxon>Rhodocytophagaceae</taxon>
        <taxon>Rhodocytophaga</taxon>
    </lineage>
</organism>
<gene>
    <name evidence="2" type="ORF">GXP67_18480</name>
</gene>
<dbReference type="Pfam" id="PF00583">
    <property type="entry name" value="Acetyltransf_1"/>
    <property type="match status" value="1"/>
</dbReference>
<protein>
    <submittedName>
        <fullName evidence="2">GNAT family N-acetyltransferase</fullName>
    </submittedName>
</protein>
<reference evidence="2 3" key="1">
    <citation type="submission" date="2020-01" db="EMBL/GenBank/DDBJ databases">
        <authorList>
            <person name="Kim M.K."/>
        </authorList>
    </citation>
    <scope>NUCLEOTIDE SEQUENCE [LARGE SCALE GENOMIC DNA]</scope>
    <source>
        <strain evidence="2 3">172606-1</strain>
    </source>
</reference>
<dbReference type="SUPFAM" id="SSF55729">
    <property type="entry name" value="Acyl-CoA N-acyltransferases (Nat)"/>
    <property type="match status" value="1"/>
</dbReference>
<dbReference type="InterPro" id="IPR052523">
    <property type="entry name" value="Trichothecene_AcTrans"/>
</dbReference>
<dbReference type="InterPro" id="IPR016181">
    <property type="entry name" value="Acyl_CoA_acyltransferase"/>
</dbReference>
<dbReference type="Proteomes" id="UP000480178">
    <property type="component" value="Chromosome"/>
</dbReference>
<dbReference type="PANTHER" id="PTHR42791">
    <property type="entry name" value="GNAT FAMILY ACETYLTRANSFERASE"/>
    <property type="match status" value="1"/>
</dbReference>
<accession>A0A6C0GKL0</accession>
<keyword evidence="3" id="KW-1185">Reference proteome</keyword>
<sequence>MEYSVDVCHVYGNIYLSSDNKSCALTLFPDQKKTTIQTLLWDIQFIWQITGLSRLKAVLDREAQIKKGYPANQPFLYLWFIGVDPAYQATGTGSTLLSQIIEDASHVNKPIYLETSSSDNVRFYQKFGFEVYNQLQFGYTLYAMRKIR</sequence>
<keyword evidence="2" id="KW-0808">Transferase</keyword>
<dbReference type="GO" id="GO:0016747">
    <property type="term" value="F:acyltransferase activity, transferring groups other than amino-acyl groups"/>
    <property type="evidence" value="ECO:0007669"/>
    <property type="project" value="InterPro"/>
</dbReference>
<evidence type="ECO:0000313" key="2">
    <source>
        <dbReference type="EMBL" id="QHT68487.1"/>
    </source>
</evidence>
<dbReference type="Gene3D" id="3.40.630.30">
    <property type="match status" value="1"/>
</dbReference>
<name>A0A6C0GKL0_9BACT</name>
<dbReference type="RefSeq" id="WP_162444498.1">
    <property type="nucleotide sequence ID" value="NZ_CP048222.1"/>
</dbReference>
<proteinExistence type="predicted"/>
<evidence type="ECO:0000259" key="1">
    <source>
        <dbReference type="PROSITE" id="PS51186"/>
    </source>
</evidence>
<evidence type="ECO:0000313" key="3">
    <source>
        <dbReference type="Proteomes" id="UP000480178"/>
    </source>
</evidence>
<dbReference type="PROSITE" id="PS51186">
    <property type="entry name" value="GNAT"/>
    <property type="match status" value="1"/>
</dbReference>
<dbReference type="CDD" id="cd04301">
    <property type="entry name" value="NAT_SF"/>
    <property type="match status" value="1"/>
</dbReference>
<dbReference type="EMBL" id="CP048222">
    <property type="protein sequence ID" value="QHT68487.1"/>
    <property type="molecule type" value="Genomic_DNA"/>
</dbReference>
<dbReference type="InterPro" id="IPR000182">
    <property type="entry name" value="GNAT_dom"/>
</dbReference>
<dbReference type="AlphaFoldDB" id="A0A6C0GKL0"/>
<feature type="domain" description="N-acetyltransferase" evidence="1">
    <location>
        <begin position="72"/>
        <end position="148"/>
    </location>
</feature>